<dbReference type="SMART" id="SM00283">
    <property type="entry name" value="MA"/>
    <property type="match status" value="1"/>
</dbReference>
<dbReference type="EMBL" id="FMJE01000005">
    <property type="protein sequence ID" value="SCM82476.1"/>
    <property type="molecule type" value="Genomic_DNA"/>
</dbReference>
<dbReference type="Gene3D" id="3.90.1520.10">
    <property type="entry name" value="H-NOX domain"/>
    <property type="match status" value="1"/>
</dbReference>
<dbReference type="GO" id="GO:0016020">
    <property type="term" value="C:membrane"/>
    <property type="evidence" value="ECO:0007669"/>
    <property type="project" value="InterPro"/>
</dbReference>
<dbReference type="InterPro" id="IPR011644">
    <property type="entry name" value="Heme_NO-bd"/>
</dbReference>
<dbReference type="InterPro" id="IPR038158">
    <property type="entry name" value="H-NOX_domain_sf"/>
</dbReference>
<proteinExistence type="inferred from homology"/>
<evidence type="ECO:0000259" key="4">
    <source>
        <dbReference type="PROSITE" id="PS50111"/>
    </source>
</evidence>
<dbReference type="GO" id="GO:0004888">
    <property type="term" value="F:transmembrane signaling receptor activity"/>
    <property type="evidence" value="ECO:0007669"/>
    <property type="project" value="InterPro"/>
</dbReference>
<dbReference type="AlphaFoldDB" id="A0A212LY86"/>
<sequence>MWGVCVKGTVVGTWVNTAHKVWGETLAQEAMRQVGWEADKLFLPTEEIDDAKPRAFVSYLANRTGKSQDEIWLSLGKDNAATFAQAYPAFFRQESLYSFLRSMYDVHIVMVKRIPGAKPPELLIEPVSEFCAMLSYRSKRGMFGYMKGLLAGAAEYFKEDIKTEITESSPEHLKMLITFSKPITHTNVYRLNQLLSFGVIRSIPAKIGIGVAAISLLVDGLLAGLGVAVPLWTALLNGVLAAGGAALLLRPFDGIKAELANLQERKYFTETKLKSGDEFEDIVELLAQYKMRVKSEFIGFKGITDEMNKYGDDFNALASRMQDTSDEISGVVNDVAMAATNQAMETETAVGILNGNLETLRTVVTEQSHNKEQLEAAVDEINKGFAEVQASSDKLEHSLDKFGEVKRSAENLQNQATKITEITGMVAAIAGQTNLLALNAAIEAARAGEQGRGFAVVAEEVRKLAEQSHHHSDSISSDLKVLMEIIGNVVGMIEEEFSILESETRQMKDVVAENTRHVGNIHLVAENIVDMIIKLEREMTGLSEVYGKIESLAAISEENSAATEEVSASVHVYNEKLHDMMGKITEFKTVIQHFSEDINTYRT</sequence>
<evidence type="ECO:0000256" key="2">
    <source>
        <dbReference type="ARBA" id="ARBA00029447"/>
    </source>
</evidence>
<dbReference type="SUPFAM" id="SSF58104">
    <property type="entry name" value="Methyl-accepting chemotaxis protein (MCP) signaling domain"/>
    <property type="match status" value="1"/>
</dbReference>
<dbReference type="GO" id="GO:0020037">
    <property type="term" value="F:heme binding"/>
    <property type="evidence" value="ECO:0007669"/>
    <property type="project" value="InterPro"/>
</dbReference>
<organism evidence="5">
    <name type="scientific">uncultured Sporomusa sp</name>
    <dbReference type="NCBI Taxonomy" id="307249"/>
    <lineage>
        <taxon>Bacteria</taxon>
        <taxon>Bacillati</taxon>
        <taxon>Bacillota</taxon>
        <taxon>Negativicutes</taxon>
        <taxon>Selenomonadales</taxon>
        <taxon>Sporomusaceae</taxon>
        <taxon>Sporomusa</taxon>
        <taxon>environmental samples</taxon>
    </lineage>
</organism>
<accession>A0A212LY86</accession>
<keyword evidence="1 3" id="KW-0807">Transducer</keyword>
<reference evidence="5" key="1">
    <citation type="submission" date="2016-08" db="EMBL/GenBank/DDBJ databases">
        <authorList>
            <person name="Seilhamer J.J."/>
        </authorList>
    </citation>
    <scope>NUCLEOTIDE SEQUENCE</scope>
    <source>
        <strain evidence="5">86</strain>
    </source>
</reference>
<dbReference type="Pfam" id="PF00015">
    <property type="entry name" value="MCPsignal"/>
    <property type="match status" value="1"/>
</dbReference>
<dbReference type="InterPro" id="IPR004090">
    <property type="entry name" value="Chemotax_Me-accpt_rcpt"/>
</dbReference>
<dbReference type="Gene3D" id="1.10.287.950">
    <property type="entry name" value="Methyl-accepting chemotaxis protein"/>
    <property type="match status" value="1"/>
</dbReference>
<name>A0A212LY86_9FIRM</name>
<evidence type="ECO:0000256" key="3">
    <source>
        <dbReference type="PROSITE-ProRule" id="PRU00284"/>
    </source>
</evidence>
<protein>
    <submittedName>
        <fullName evidence="5">Methyl-accepting chemotaxis sensory transducer</fullName>
    </submittedName>
</protein>
<dbReference type="PANTHER" id="PTHR32089:SF112">
    <property type="entry name" value="LYSOZYME-LIKE PROTEIN-RELATED"/>
    <property type="match status" value="1"/>
</dbReference>
<dbReference type="GO" id="GO:0007165">
    <property type="term" value="P:signal transduction"/>
    <property type="evidence" value="ECO:0007669"/>
    <property type="project" value="UniProtKB-KW"/>
</dbReference>
<comment type="similarity">
    <text evidence="2">Belongs to the methyl-accepting chemotaxis (MCP) protein family.</text>
</comment>
<feature type="domain" description="Methyl-accepting transducer" evidence="4">
    <location>
        <begin position="317"/>
        <end position="574"/>
    </location>
</feature>
<dbReference type="InterPro" id="IPR024096">
    <property type="entry name" value="NO_sig/Golgi_transp_ligand-bd"/>
</dbReference>
<dbReference type="PANTHER" id="PTHR32089">
    <property type="entry name" value="METHYL-ACCEPTING CHEMOTAXIS PROTEIN MCPB"/>
    <property type="match status" value="1"/>
</dbReference>
<dbReference type="SUPFAM" id="SSF111126">
    <property type="entry name" value="Ligand-binding domain in the NO signalling and Golgi transport"/>
    <property type="match status" value="1"/>
</dbReference>
<gene>
    <name evidence="5" type="ORF">KL86SPO_50247</name>
</gene>
<dbReference type="InterPro" id="IPR004089">
    <property type="entry name" value="MCPsignal_dom"/>
</dbReference>
<evidence type="ECO:0000313" key="5">
    <source>
        <dbReference type="EMBL" id="SCM82476.1"/>
    </source>
</evidence>
<dbReference type="PROSITE" id="PS50111">
    <property type="entry name" value="CHEMOTAXIS_TRANSDUC_2"/>
    <property type="match status" value="1"/>
</dbReference>
<dbReference type="GO" id="GO:0006935">
    <property type="term" value="P:chemotaxis"/>
    <property type="evidence" value="ECO:0007669"/>
    <property type="project" value="InterPro"/>
</dbReference>
<evidence type="ECO:0000256" key="1">
    <source>
        <dbReference type="ARBA" id="ARBA00023224"/>
    </source>
</evidence>
<dbReference type="PRINTS" id="PR00260">
    <property type="entry name" value="CHEMTRNSDUCR"/>
</dbReference>
<dbReference type="Pfam" id="PF07700">
    <property type="entry name" value="HNOB"/>
    <property type="match status" value="1"/>
</dbReference>